<evidence type="ECO:0000259" key="4">
    <source>
        <dbReference type="PROSITE" id="PS51118"/>
    </source>
</evidence>
<dbReference type="Gene3D" id="1.10.10.10">
    <property type="entry name" value="Winged helix-like DNA-binding domain superfamily/Winged helix DNA-binding domain"/>
    <property type="match status" value="2"/>
</dbReference>
<dbReference type="PANTHER" id="PTHR33204:SF36">
    <property type="entry name" value="TRANSCRIPTIONAL REGULATORY PROTEIN"/>
    <property type="match status" value="1"/>
</dbReference>
<proteinExistence type="predicted"/>
<dbReference type="Proteomes" id="UP000287022">
    <property type="component" value="Unassembled WGS sequence"/>
</dbReference>
<name>A0A432Z4A2_9GAMM</name>
<dbReference type="GO" id="GO:0003677">
    <property type="term" value="F:DNA binding"/>
    <property type="evidence" value="ECO:0007669"/>
    <property type="project" value="UniProtKB-KW"/>
</dbReference>
<evidence type="ECO:0000256" key="1">
    <source>
        <dbReference type="ARBA" id="ARBA00023015"/>
    </source>
</evidence>
<comment type="caution">
    <text evidence="5">The sequence shown here is derived from an EMBL/GenBank/DDBJ whole genome shotgun (WGS) entry which is preliminary data.</text>
</comment>
<dbReference type="InterPro" id="IPR002577">
    <property type="entry name" value="HTH_HxlR"/>
</dbReference>
<dbReference type="InterPro" id="IPR036390">
    <property type="entry name" value="WH_DNA-bd_sf"/>
</dbReference>
<accession>A0A432Z4A2</accession>
<keyword evidence="2" id="KW-0238">DNA-binding</keyword>
<evidence type="ECO:0000256" key="2">
    <source>
        <dbReference type="ARBA" id="ARBA00023125"/>
    </source>
</evidence>
<keyword evidence="6" id="KW-1185">Reference proteome</keyword>
<feature type="domain" description="HTH hxlR-type" evidence="4">
    <location>
        <begin position="14"/>
        <end position="111"/>
    </location>
</feature>
<dbReference type="InterPro" id="IPR036388">
    <property type="entry name" value="WH-like_DNA-bd_sf"/>
</dbReference>
<gene>
    <name evidence="5" type="ORF">CWI80_08100</name>
</gene>
<reference evidence="6" key="1">
    <citation type="journal article" date="2018" name="Front. Microbiol.">
        <title>Genome-Based Analysis Reveals the Taxonomy and Diversity of the Family Idiomarinaceae.</title>
        <authorList>
            <person name="Liu Y."/>
            <person name="Lai Q."/>
            <person name="Shao Z."/>
        </authorList>
    </citation>
    <scope>NUCLEOTIDE SEQUENCE [LARGE SCALE GENOMIC DNA]</scope>
    <source>
        <strain evidence="6">c121</strain>
    </source>
</reference>
<dbReference type="EMBL" id="PIQE01000002">
    <property type="protein sequence ID" value="RUO72732.1"/>
    <property type="molecule type" value="Genomic_DNA"/>
</dbReference>
<dbReference type="RefSeq" id="WP_026860307.1">
    <property type="nucleotide sequence ID" value="NZ_JAHVIQ010000001.1"/>
</dbReference>
<dbReference type="PROSITE" id="PS51118">
    <property type="entry name" value="HTH_HXLR"/>
    <property type="match status" value="2"/>
</dbReference>
<dbReference type="Pfam" id="PF01638">
    <property type="entry name" value="HxlR"/>
    <property type="match status" value="2"/>
</dbReference>
<organism evidence="5 6">
    <name type="scientific">Pseudidiomarina sediminum</name>
    <dbReference type="NCBI Taxonomy" id="431675"/>
    <lineage>
        <taxon>Bacteria</taxon>
        <taxon>Pseudomonadati</taxon>
        <taxon>Pseudomonadota</taxon>
        <taxon>Gammaproteobacteria</taxon>
        <taxon>Alteromonadales</taxon>
        <taxon>Idiomarinaceae</taxon>
        <taxon>Pseudidiomarina</taxon>
    </lineage>
</organism>
<protein>
    <submittedName>
        <fullName evidence="5">Transcriptional regulator</fullName>
    </submittedName>
</protein>
<dbReference type="STRING" id="1122124.GCA_000423165_01528"/>
<feature type="domain" description="HTH hxlR-type" evidence="4">
    <location>
        <begin position="172"/>
        <end position="271"/>
    </location>
</feature>
<evidence type="ECO:0000313" key="5">
    <source>
        <dbReference type="EMBL" id="RUO72732.1"/>
    </source>
</evidence>
<dbReference type="SUPFAM" id="SSF46785">
    <property type="entry name" value="Winged helix' DNA-binding domain"/>
    <property type="match status" value="2"/>
</dbReference>
<evidence type="ECO:0000313" key="6">
    <source>
        <dbReference type="Proteomes" id="UP000287022"/>
    </source>
</evidence>
<keyword evidence="1" id="KW-0805">Transcription regulation</keyword>
<keyword evidence="3" id="KW-0804">Transcription</keyword>
<dbReference type="AlphaFoldDB" id="A0A432Z4A2"/>
<dbReference type="PANTHER" id="PTHR33204">
    <property type="entry name" value="TRANSCRIPTIONAL REGULATOR, MARR FAMILY"/>
    <property type="match status" value="1"/>
</dbReference>
<evidence type="ECO:0000256" key="3">
    <source>
        <dbReference type="ARBA" id="ARBA00023163"/>
    </source>
</evidence>
<sequence length="316" mass="35757">MSTTPSNVKLIQTCSIWRALEVVGDAPTLLVIQSYWLGARRFDEFCRQTGLLKPVVSDRLKRLINNDCLTRVEYSSRPKRYEYRATERFLDFFPLALAMLYWERKWSIKPGKLEVVLTHKNCGKVTQPYPACNACKGEISPRDMAWEKGPGVGLMEATYSARRRKSTKSSGNTVLHDEIIQIIGDRWSMLILRSIFTGVNQYQEILKETAIATNILAGRLSELVEEGVLTTNQVPTDSRRIEYKLTPKGLAIYPIIVALLKWGDKWLPSPEGPPLLLTHTTCGQPLAFEMLCSECQQPVQPTEVSYTLQISKSSAK</sequence>